<dbReference type="Pfam" id="PF00392">
    <property type="entry name" value="GntR"/>
    <property type="match status" value="1"/>
</dbReference>
<evidence type="ECO:0000259" key="6">
    <source>
        <dbReference type="PROSITE" id="PS50949"/>
    </source>
</evidence>
<sequence length="530" mass="58370">MQCRCFCPRTMSLKSPATMWSQLFQQHALSGLSLQGKIRQMLVSAILDEQLPQGEPLPSSRELSAQLRVARNTVVLAYQQLVDEGYLVARERSGYFVNPGILGTRVSGVASLRGEPVPARAGEPDWERRFVFRPTQQRNIVKRANWRDYPYPFIYGQYDPALFPTADWRECCLKALSVLDIHDWAQDMILRDDESLVQQIRTRVLPRRGVWAGTDEIVVTVGAQQALYLLADLLVSPDTPVGIEDPGYPDARNIFGSHTSNLVPLPVDDGGLMLSDAQRACDYVYVTPGHQCPTTVTMPLARRQALLRQAEEADFVLIEDDYEAESRFEGDPTPTLKSLDRSNRVIYVGSLSKSLAPGLRIGYIVGPAALIAELRGARRLMLRHPSAYIQRAFSLFLSLGHYDAHLRRLAAAHRERAEAVLAALAAHMPDFHAVPIAGGASCWIEGPSWLDADALARLAELQGVLIEPGSVFFMAEPAPRNGFRLGYSSISLDRIEPGIRVLAGVARELQATAGSATPPAAVTSRARPAA</sequence>
<dbReference type="InterPro" id="IPR000524">
    <property type="entry name" value="Tscrpt_reg_HTH_GntR"/>
</dbReference>
<dbReference type="CDD" id="cd07377">
    <property type="entry name" value="WHTH_GntR"/>
    <property type="match status" value="1"/>
</dbReference>
<dbReference type="GO" id="GO:0003700">
    <property type="term" value="F:DNA-binding transcription factor activity"/>
    <property type="evidence" value="ECO:0007669"/>
    <property type="project" value="InterPro"/>
</dbReference>
<dbReference type="InterPro" id="IPR036388">
    <property type="entry name" value="WH-like_DNA-bd_sf"/>
</dbReference>
<dbReference type="HOGENOM" id="CLU_017584_0_1_4"/>
<dbReference type="Gene3D" id="3.40.640.10">
    <property type="entry name" value="Type I PLP-dependent aspartate aminotransferase-like (Major domain)"/>
    <property type="match status" value="1"/>
</dbReference>
<dbReference type="InterPro" id="IPR051446">
    <property type="entry name" value="HTH_trans_reg/aminotransferase"/>
</dbReference>
<dbReference type="SUPFAM" id="SSF53383">
    <property type="entry name" value="PLP-dependent transferases"/>
    <property type="match status" value="1"/>
</dbReference>
<dbReference type="GO" id="GO:0003677">
    <property type="term" value="F:DNA binding"/>
    <property type="evidence" value="ECO:0007669"/>
    <property type="project" value="UniProtKB-KW"/>
</dbReference>
<comment type="similarity">
    <text evidence="1">In the C-terminal section; belongs to the class-I pyridoxal-phosphate-dependent aminotransferase family.</text>
</comment>
<dbReference type="GO" id="GO:0008483">
    <property type="term" value="F:transaminase activity"/>
    <property type="evidence" value="ECO:0007669"/>
    <property type="project" value="UniProtKB-KW"/>
</dbReference>
<evidence type="ECO:0000313" key="8">
    <source>
        <dbReference type="Proteomes" id="UP000001692"/>
    </source>
</evidence>
<dbReference type="InterPro" id="IPR015421">
    <property type="entry name" value="PyrdxlP-dep_Trfase_major"/>
</dbReference>
<dbReference type="PRINTS" id="PR00035">
    <property type="entry name" value="HTHGNTR"/>
</dbReference>
<dbReference type="KEGG" id="cti:RALTA_B1590"/>
<dbReference type="CDD" id="cd00609">
    <property type="entry name" value="AAT_like"/>
    <property type="match status" value="1"/>
</dbReference>
<dbReference type="EMBL" id="CU633750">
    <property type="protein sequence ID" value="CAQ72185.1"/>
    <property type="molecule type" value="Genomic_DNA"/>
</dbReference>
<evidence type="ECO:0000256" key="5">
    <source>
        <dbReference type="ARBA" id="ARBA00023163"/>
    </source>
</evidence>
<feature type="domain" description="HTH gntR-type" evidence="6">
    <location>
        <begin position="32"/>
        <end position="100"/>
    </location>
</feature>
<dbReference type="Pfam" id="PF00155">
    <property type="entry name" value="Aminotran_1_2"/>
    <property type="match status" value="1"/>
</dbReference>
<evidence type="ECO:0000256" key="3">
    <source>
        <dbReference type="ARBA" id="ARBA00023015"/>
    </source>
</evidence>
<dbReference type="InterPro" id="IPR004839">
    <property type="entry name" value="Aminotransferase_I/II_large"/>
</dbReference>
<dbReference type="SUPFAM" id="SSF46785">
    <property type="entry name" value="Winged helix' DNA-binding domain"/>
    <property type="match status" value="1"/>
</dbReference>
<evidence type="ECO:0000256" key="1">
    <source>
        <dbReference type="ARBA" id="ARBA00005384"/>
    </source>
</evidence>
<dbReference type="GO" id="GO:0030170">
    <property type="term" value="F:pyridoxal phosphate binding"/>
    <property type="evidence" value="ECO:0007669"/>
    <property type="project" value="InterPro"/>
</dbReference>
<proteinExistence type="inferred from homology"/>
<dbReference type="PROSITE" id="PS50949">
    <property type="entry name" value="HTH_GNTR"/>
    <property type="match status" value="1"/>
</dbReference>
<keyword evidence="5" id="KW-0804">Transcription</keyword>
<dbReference type="PANTHER" id="PTHR46577">
    <property type="entry name" value="HTH-TYPE TRANSCRIPTIONAL REGULATORY PROTEIN GABR"/>
    <property type="match status" value="1"/>
</dbReference>
<keyword evidence="7" id="KW-0032">Aminotransferase</keyword>
<dbReference type="InterPro" id="IPR015424">
    <property type="entry name" value="PyrdxlP-dep_Trfase"/>
</dbReference>
<keyword evidence="2" id="KW-0663">Pyridoxal phosphate</keyword>
<name>B3RBB0_CUPTR</name>
<dbReference type="PANTHER" id="PTHR46577:SF1">
    <property type="entry name" value="HTH-TYPE TRANSCRIPTIONAL REGULATORY PROTEIN GABR"/>
    <property type="match status" value="1"/>
</dbReference>
<keyword evidence="7" id="KW-0808">Transferase</keyword>
<dbReference type="Gene3D" id="1.10.10.10">
    <property type="entry name" value="Winged helix-like DNA-binding domain superfamily/Winged helix DNA-binding domain"/>
    <property type="match status" value="1"/>
</dbReference>
<keyword evidence="4" id="KW-0238">DNA-binding</keyword>
<accession>B3RBB0</accession>
<dbReference type="eggNOG" id="COG1167">
    <property type="taxonomic scope" value="Bacteria"/>
</dbReference>
<dbReference type="EC" id="2.6.1.-" evidence="7"/>
<dbReference type="SMART" id="SM00345">
    <property type="entry name" value="HTH_GNTR"/>
    <property type="match status" value="1"/>
</dbReference>
<reference evidence="7 8" key="1">
    <citation type="journal article" date="2008" name="Genome Res.">
        <title>Genome sequence of the beta-rhizobium Cupriavidus taiwanensis and comparative genomics of rhizobia.</title>
        <authorList>
            <person name="Amadou C."/>
            <person name="Pascal G."/>
            <person name="Mangenot S."/>
            <person name="Glew M."/>
            <person name="Bontemps C."/>
            <person name="Capela D."/>
            <person name="Carrere S."/>
            <person name="Cruveiller S."/>
            <person name="Dossat C."/>
            <person name="Lajus A."/>
            <person name="Marchetti M."/>
            <person name="Poinsot V."/>
            <person name="Rouy Z."/>
            <person name="Servin B."/>
            <person name="Saad M."/>
            <person name="Schenowitz C."/>
            <person name="Barbe V."/>
            <person name="Batut J."/>
            <person name="Medigue C."/>
            <person name="Masson-Boivin C."/>
        </authorList>
    </citation>
    <scope>NUCLEOTIDE SEQUENCE [LARGE SCALE GENOMIC DNA]</scope>
    <source>
        <strain evidence="8">DSM 17343 / BCRC 17206 / CCUG 44338 / CIP 107171 / LMG 19424 / R1</strain>
    </source>
</reference>
<keyword evidence="8" id="KW-1185">Reference proteome</keyword>
<gene>
    <name evidence="7" type="ordered locus">RALTA_B1590</name>
</gene>
<evidence type="ECO:0000313" key="7">
    <source>
        <dbReference type="EMBL" id="CAQ72185.1"/>
    </source>
</evidence>
<protein>
    <submittedName>
        <fullName evidence="7">Aminotransferase regulatory protein, HTH GntR</fullName>
        <ecNumber evidence="7">2.6.1.-</ecNumber>
    </submittedName>
</protein>
<dbReference type="Proteomes" id="UP000001692">
    <property type="component" value="Chromosome 2"/>
</dbReference>
<evidence type="ECO:0000256" key="4">
    <source>
        <dbReference type="ARBA" id="ARBA00023125"/>
    </source>
</evidence>
<dbReference type="InterPro" id="IPR036390">
    <property type="entry name" value="WH_DNA-bd_sf"/>
</dbReference>
<keyword evidence="3" id="KW-0805">Transcription regulation</keyword>
<organism evidence="7 8">
    <name type="scientific">Cupriavidus taiwanensis (strain DSM 17343 / BCRC 17206 / CCUG 44338 / CIP 107171 / LMG 19424 / R1)</name>
    <name type="common">Ralstonia taiwanensis (strain LMG 19424)</name>
    <dbReference type="NCBI Taxonomy" id="977880"/>
    <lineage>
        <taxon>Bacteria</taxon>
        <taxon>Pseudomonadati</taxon>
        <taxon>Pseudomonadota</taxon>
        <taxon>Betaproteobacteria</taxon>
        <taxon>Burkholderiales</taxon>
        <taxon>Burkholderiaceae</taxon>
        <taxon>Cupriavidus</taxon>
    </lineage>
</organism>
<evidence type="ECO:0000256" key="2">
    <source>
        <dbReference type="ARBA" id="ARBA00022898"/>
    </source>
</evidence>
<dbReference type="AlphaFoldDB" id="B3RBB0"/>